<gene>
    <name evidence="1" type="ORF">MSG28_003317</name>
</gene>
<accession>A0ACC0KFB2</accession>
<evidence type="ECO:0000313" key="2">
    <source>
        <dbReference type="Proteomes" id="UP001064048"/>
    </source>
</evidence>
<keyword evidence="2" id="KW-1185">Reference proteome</keyword>
<protein>
    <submittedName>
        <fullName evidence="1">Uncharacterized protein</fullName>
    </submittedName>
</protein>
<comment type="caution">
    <text evidence="1">The sequence shown here is derived from an EMBL/GenBank/DDBJ whole genome shotgun (WGS) entry which is preliminary data.</text>
</comment>
<sequence>MGQHYHPVVALMENRRQHLYRAVLQKVWELAGNPEPETVLSDYEPALQGALREVTDAPLQGCYFHFLQRGRQEHVPMRLVRLYATLALLPAERAPAAFAAQTDAAMFLQIPLNHAYHLYFRDYWMNIALDEQEVLQQKFAVCASRRQASLAGAYLPQRRARPGVLVKQNVVAGNLEALARATITLREFLVMTSQAIVVGAGLAANDVPDVAEEVEVEMDAAVAAESRPATPEHQGPARCGVCRENPPARVLIPCGHTLCGDCLNGVEESLFGTSLKKQK</sequence>
<organism evidence="1 2">
    <name type="scientific">Choristoneura fumiferana</name>
    <name type="common">Spruce budworm moth</name>
    <name type="synonym">Archips fumiferana</name>
    <dbReference type="NCBI Taxonomy" id="7141"/>
    <lineage>
        <taxon>Eukaryota</taxon>
        <taxon>Metazoa</taxon>
        <taxon>Ecdysozoa</taxon>
        <taxon>Arthropoda</taxon>
        <taxon>Hexapoda</taxon>
        <taxon>Insecta</taxon>
        <taxon>Pterygota</taxon>
        <taxon>Neoptera</taxon>
        <taxon>Endopterygota</taxon>
        <taxon>Lepidoptera</taxon>
        <taxon>Glossata</taxon>
        <taxon>Ditrysia</taxon>
        <taxon>Tortricoidea</taxon>
        <taxon>Tortricidae</taxon>
        <taxon>Tortricinae</taxon>
        <taxon>Choristoneura</taxon>
    </lineage>
</organism>
<dbReference type="EMBL" id="CM046105">
    <property type="protein sequence ID" value="KAI8434807.1"/>
    <property type="molecule type" value="Genomic_DNA"/>
</dbReference>
<proteinExistence type="predicted"/>
<dbReference type="Proteomes" id="UP001064048">
    <property type="component" value="Chromosome 5"/>
</dbReference>
<evidence type="ECO:0000313" key="1">
    <source>
        <dbReference type="EMBL" id="KAI8434807.1"/>
    </source>
</evidence>
<reference evidence="1 2" key="1">
    <citation type="journal article" date="2022" name="Genome Biol. Evol.">
        <title>The Spruce Budworm Genome: Reconstructing the Evolutionary History of Antifreeze Proteins.</title>
        <authorList>
            <person name="Beliveau C."/>
            <person name="Gagne P."/>
            <person name="Picq S."/>
            <person name="Vernygora O."/>
            <person name="Keeling C.I."/>
            <person name="Pinkney K."/>
            <person name="Doucet D."/>
            <person name="Wen F."/>
            <person name="Johnston J.S."/>
            <person name="Maaroufi H."/>
            <person name="Boyle B."/>
            <person name="Laroche J."/>
            <person name="Dewar K."/>
            <person name="Juretic N."/>
            <person name="Blackburn G."/>
            <person name="Nisole A."/>
            <person name="Brunet B."/>
            <person name="Brandao M."/>
            <person name="Lumley L."/>
            <person name="Duan J."/>
            <person name="Quan G."/>
            <person name="Lucarotti C.J."/>
            <person name="Roe A.D."/>
            <person name="Sperling F.A.H."/>
            <person name="Levesque R.C."/>
            <person name="Cusson M."/>
        </authorList>
    </citation>
    <scope>NUCLEOTIDE SEQUENCE [LARGE SCALE GENOMIC DNA]</scope>
    <source>
        <strain evidence="1">Glfc:IPQL:Cfum</strain>
    </source>
</reference>
<name>A0ACC0KFB2_CHOFU</name>